<dbReference type="Pfam" id="PF07589">
    <property type="entry name" value="PEP-CTERM"/>
    <property type="match status" value="1"/>
</dbReference>
<feature type="signal peptide" evidence="1">
    <location>
        <begin position="1"/>
        <end position="29"/>
    </location>
</feature>
<evidence type="ECO:0000313" key="4">
    <source>
        <dbReference type="Proteomes" id="UP000199290"/>
    </source>
</evidence>
<keyword evidence="4" id="KW-1185">Reference proteome</keyword>
<dbReference type="EMBL" id="FOYV01000001">
    <property type="protein sequence ID" value="SFR40356.1"/>
    <property type="molecule type" value="Genomic_DNA"/>
</dbReference>
<dbReference type="InterPro" id="IPR013424">
    <property type="entry name" value="Ice-binding_C"/>
</dbReference>
<accession>A0A1I6GDU5</accession>
<gene>
    <name evidence="3" type="ORF">SAMN04488073_0547</name>
</gene>
<dbReference type="NCBIfam" id="TIGR03382">
    <property type="entry name" value="GC_trans_RRR"/>
    <property type="match status" value="1"/>
</dbReference>
<evidence type="ECO:0000259" key="2">
    <source>
        <dbReference type="Pfam" id="PF07589"/>
    </source>
</evidence>
<dbReference type="OrthoDB" id="8821021at2"/>
<feature type="chain" id="PRO_5011705438" evidence="1">
    <location>
        <begin position="30"/>
        <end position="250"/>
    </location>
</feature>
<evidence type="ECO:0000256" key="1">
    <source>
        <dbReference type="SAM" id="SignalP"/>
    </source>
</evidence>
<dbReference type="Proteomes" id="UP000199290">
    <property type="component" value="Unassembled WGS sequence"/>
</dbReference>
<dbReference type="NCBIfam" id="TIGR02595">
    <property type="entry name" value="PEP_CTERM"/>
    <property type="match status" value="1"/>
</dbReference>
<sequence length="250" mass="25492">MNRNMTIGGHVVGASLALALMGGASSALAAPITFFGEDTSTAGVLGTNSAQARTDFLANLTGVGNEDFESFTSGSSSPLNLSFPGSSGSLSATLTGTGVIAGSPAVGRFATSGTKYLEVSTGSFVIDFLDPVSAFGFNGIDIGDFVTNQMVLKLTNTLGDTTELTVPHSLGIGNFAQATLFFGFYDLAQSFTSIEFTNAGGGDLFAFDDMVIGDAEQVTPTPVPEPATLALLGLGLLGLGARRRLFSRSA</sequence>
<dbReference type="InterPro" id="IPR017756">
    <property type="entry name" value="TM_Gly-Cys-Arg_CS"/>
</dbReference>
<dbReference type="AlphaFoldDB" id="A0A1I6GDU5"/>
<name>A0A1I6GDU5_9GAMM</name>
<feature type="domain" description="Ice-binding protein C-terminal" evidence="2">
    <location>
        <begin position="222"/>
        <end position="244"/>
    </location>
</feature>
<organism evidence="3 4">
    <name type="scientific">Marinobacter gudaonensis</name>
    <dbReference type="NCBI Taxonomy" id="375760"/>
    <lineage>
        <taxon>Bacteria</taxon>
        <taxon>Pseudomonadati</taxon>
        <taxon>Pseudomonadota</taxon>
        <taxon>Gammaproteobacteria</taxon>
        <taxon>Pseudomonadales</taxon>
        <taxon>Marinobacteraceae</taxon>
        <taxon>Marinobacter</taxon>
    </lineage>
</organism>
<proteinExistence type="predicted"/>
<reference evidence="4" key="1">
    <citation type="submission" date="2016-10" db="EMBL/GenBank/DDBJ databases">
        <authorList>
            <person name="Varghese N."/>
            <person name="Submissions S."/>
        </authorList>
    </citation>
    <scope>NUCLEOTIDE SEQUENCE [LARGE SCALE GENOMIC DNA]</scope>
    <source>
        <strain evidence="4">CGMCC 1.6294</strain>
    </source>
</reference>
<keyword evidence="1" id="KW-0732">Signal</keyword>
<protein>
    <submittedName>
        <fullName evidence="3">PEP-CTERM protein-sorting domain-containing protein/Myxococcales GC_trans_RRR domain-containing protein/MYXO-CTERM domain-containing protein</fullName>
    </submittedName>
</protein>
<evidence type="ECO:0000313" key="3">
    <source>
        <dbReference type="EMBL" id="SFR40356.1"/>
    </source>
</evidence>